<feature type="compositionally biased region" description="Basic and acidic residues" evidence="1">
    <location>
        <begin position="626"/>
        <end position="649"/>
    </location>
</feature>
<dbReference type="GO" id="GO:0006396">
    <property type="term" value="P:RNA processing"/>
    <property type="evidence" value="ECO:0007669"/>
    <property type="project" value="InterPro"/>
</dbReference>
<dbReference type="SUPFAM" id="SSF48464">
    <property type="entry name" value="ENTH/VHS domain"/>
    <property type="match status" value="1"/>
</dbReference>
<evidence type="ECO:0000256" key="1">
    <source>
        <dbReference type="SAM" id="MobiDB-lite"/>
    </source>
</evidence>
<dbReference type="Gene3D" id="1.25.40.90">
    <property type="match status" value="1"/>
</dbReference>
<dbReference type="OrthoDB" id="21470at2759"/>
<dbReference type="PANTHER" id="PTHR12323:SF0">
    <property type="entry name" value="CALCIUM HOMEOSTASIS ENDOPLASMIC RETICULUM PROTEIN"/>
    <property type="match status" value="1"/>
</dbReference>
<dbReference type="InterPro" id="IPR006569">
    <property type="entry name" value="CID_dom"/>
</dbReference>
<dbReference type="PROSITE" id="PS50128">
    <property type="entry name" value="SURP"/>
    <property type="match status" value="1"/>
</dbReference>
<dbReference type="GeneID" id="116294829"/>
<sequence>MEDVNKPPFPAPDDQELKNIIDKLANFVARNGSKFEEMTKQKQKDNSKFGFLYSGHTYYNYYRWKVSMEIAKSQTQQYQHSQKQQTPQFTSSQSAIVQQAIVQQSIKSAPWQQAQQQPTLPQMPAIPPPSYTAPPLTQSVYQQAPQPPSDLDLNEFDGMLQKLMDTGSKDAISSGRGWVFSNAKSSQHCQYIMEYILKRSLEPDLEFSQKLHIVYIINDVLHHIARKSVQDLHKAVQEVVVPIFLNAMKGEAGDGLKKLNKVLGIWETNKFLDSSVMQKLKNPESSEPILQAALQKFHAPPAATFGYPQQPTRQAPPGEYQTNPYQYQQYYQQYAQFSSNTAAYGQPSSTAETRGQQESKDSPENQAPQKSSEESNEATNEKEEEMLEDNASKEAFNQDHNNTDKQQPSKERGLQDGQQFQPAPYNQPPPFPPFYPNQGPPPQFPPDYRAPFPPFPIPPPSFNRLPPHFNEPQNFHDPGFPGRPPFGPGPPPHSYDYPPPRDEYDDMPPSEYDRHEEIDNYGPPEGFDRGMPPHVPPPPRPIIPNAMYYELPAGLMAPMVKLTDVDYKPLDPHDIRLPAPQPPSERLLAAVEAFYSPPSHERPRNSDGWEQSGLFEFYKAKLPFIKEREVRDKEREAREKVERPTERGRSRSKSISPARSPEGRRRSRSPPRGRSRSVSPPYRRTSRSRSRSPSYRRSSRSRSRSPRRYSRSRSRTPPRRRHRSRSKSRSRSRSRSRSPRHRRRSVSPLRRRSITPPSFGAFMTSNPESRLDESNVGHQLLKKMGWEGAGLGKDEKGIQDPIKAAEARHRHNQYKGIGMELNDVFDNFRYNRSYTYNRSQAERKK</sequence>
<feature type="domain" description="G-patch" evidence="3">
    <location>
        <begin position="773"/>
        <end position="822"/>
    </location>
</feature>
<dbReference type="AlphaFoldDB" id="A0A6P8HT06"/>
<feature type="compositionally biased region" description="Basic residues" evidence="1">
    <location>
        <begin position="697"/>
        <end position="753"/>
    </location>
</feature>
<dbReference type="KEGG" id="aten:116294829"/>
<evidence type="ECO:0000313" key="6">
    <source>
        <dbReference type="RefSeq" id="XP_031558358.1"/>
    </source>
</evidence>
<protein>
    <submittedName>
        <fullName evidence="6">Calcium homeostasis endoplasmic reticulum protein-like</fullName>
    </submittedName>
</protein>
<evidence type="ECO:0000259" key="2">
    <source>
        <dbReference type="PROSITE" id="PS50128"/>
    </source>
</evidence>
<accession>A0A6P8HT06</accession>
<feature type="compositionally biased region" description="Pro residues" evidence="1">
    <location>
        <begin position="451"/>
        <end position="461"/>
    </location>
</feature>
<dbReference type="SUPFAM" id="SSF109905">
    <property type="entry name" value="Surp module (SWAP domain)"/>
    <property type="match status" value="1"/>
</dbReference>
<dbReference type="Pfam" id="PF04818">
    <property type="entry name" value="CID"/>
    <property type="match status" value="1"/>
</dbReference>
<dbReference type="PROSITE" id="PS51391">
    <property type="entry name" value="CID"/>
    <property type="match status" value="1"/>
</dbReference>
<proteinExistence type="predicted"/>
<dbReference type="GO" id="GO:0048471">
    <property type="term" value="C:perinuclear region of cytoplasm"/>
    <property type="evidence" value="ECO:0007669"/>
    <property type="project" value="TreeGrafter"/>
</dbReference>
<dbReference type="InterPro" id="IPR008942">
    <property type="entry name" value="ENTH_VHS"/>
</dbReference>
<gene>
    <name evidence="6" type="primary">LOC116294829</name>
</gene>
<feature type="compositionally biased region" description="Pro residues" evidence="1">
    <location>
        <begin position="481"/>
        <end position="493"/>
    </location>
</feature>
<keyword evidence="5" id="KW-1185">Reference proteome</keyword>
<feature type="compositionally biased region" description="Basic and acidic residues" evidence="1">
    <location>
        <begin position="401"/>
        <end position="414"/>
    </location>
</feature>
<dbReference type="GO" id="GO:0006874">
    <property type="term" value="P:intracellular calcium ion homeostasis"/>
    <property type="evidence" value="ECO:0007669"/>
    <property type="project" value="TreeGrafter"/>
</dbReference>
<feature type="compositionally biased region" description="Polar residues" evidence="1">
    <location>
        <begin position="341"/>
        <end position="354"/>
    </location>
</feature>
<dbReference type="PROSITE" id="PS50174">
    <property type="entry name" value="G_PATCH"/>
    <property type="match status" value="1"/>
</dbReference>
<feature type="region of interest" description="Disordered" evidence="1">
    <location>
        <begin position="626"/>
        <end position="773"/>
    </location>
</feature>
<dbReference type="PANTHER" id="PTHR12323">
    <property type="entry name" value="SR-RELATED CTD ASSOCIATED FACTOR 6"/>
    <property type="match status" value="1"/>
</dbReference>
<organism evidence="5 6">
    <name type="scientific">Actinia tenebrosa</name>
    <name type="common">Australian red waratah sea anemone</name>
    <dbReference type="NCBI Taxonomy" id="6105"/>
    <lineage>
        <taxon>Eukaryota</taxon>
        <taxon>Metazoa</taxon>
        <taxon>Cnidaria</taxon>
        <taxon>Anthozoa</taxon>
        <taxon>Hexacorallia</taxon>
        <taxon>Actiniaria</taxon>
        <taxon>Actiniidae</taxon>
        <taxon>Actinia</taxon>
    </lineage>
</organism>
<dbReference type="SMART" id="SM00443">
    <property type="entry name" value="G_patch"/>
    <property type="match status" value="1"/>
</dbReference>
<dbReference type="RefSeq" id="XP_031558358.1">
    <property type="nucleotide sequence ID" value="XM_031702498.1"/>
</dbReference>
<dbReference type="Pfam" id="PF01585">
    <property type="entry name" value="G-patch"/>
    <property type="match status" value="1"/>
</dbReference>
<feature type="region of interest" description="Disordered" evidence="1">
    <location>
        <begin position="302"/>
        <end position="322"/>
    </location>
</feature>
<name>A0A6P8HT06_ACTTE</name>
<dbReference type="FunCoup" id="A0A6P8HT06">
    <property type="interactions" value="3112"/>
</dbReference>
<dbReference type="GO" id="GO:0003723">
    <property type="term" value="F:RNA binding"/>
    <property type="evidence" value="ECO:0007669"/>
    <property type="project" value="InterPro"/>
</dbReference>
<feature type="domain" description="SURP motif" evidence="2">
    <location>
        <begin position="20"/>
        <end position="62"/>
    </location>
</feature>
<dbReference type="InterPro" id="IPR056721">
    <property type="entry name" value="DUF7819"/>
</dbReference>
<evidence type="ECO:0000259" key="3">
    <source>
        <dbReference type="PROSITE" id="PS50174"/>
    </source>
</evidence>
<dbReference type="Proteomes" id="UP000515163">
    <property type="component" value="Unplaced"/>
</dbReference>
<dbReference type="InterPro" id="IPR035967">
    <property type="entry name" value="SWAP/Surp_sf"/>
</dbReference>
<feature type="compositionally biased region" description="Pro residues" evidence="1">
    <location>
        <begin position="425"/>
        <end position="445"/>
    </location>
</feature>
<dbReference type="Pfam" id="PF25127">
    <property type="entry name" value="DUF7819"/>
    <property type="match status" value="1"/>
</dbReference>
<reference evidence="6" key="1">
    <citation type="submission" date="2025-08" db="UniProtKB">
        <authorList>
            <consortium name="RefSeq"/>
        </authorList>
    </citation>
    <scope>IDENTIFICATION</scope>
    <source>
        <tissue evidence="6">Tentacle</tissue>
    </source>
</reference>
<dbReference type="SMART" id="SM00582">
    <property type="entry name" value="RPR"/>
    <property type="match status" value="1"/>
</dbReference>
<evidence type="ECO:0000313" key="5">
    <source>
        <dbReference type="Proteomes" id="UP000515163"/>
    </source>
</evidence>
<feature type="domain" description="CID" evidence="4">
    <location>
        <begin position="148"/>
        <end position="288"/>
    </location>
</feature>
<feature type="compositionally biased region" description="Basic residues" evidence="1">
    <location>
        <begin position="665"/>
        <end position="675"/>
    </location>
</feature>
<dbReference type="Gene3D" id="1.10.10.790">
    <property type="entry name" value="Surp module"/>
    <property type="match status" value="1"/>
</dbReference>
<dbReference type="SMART" id="SM00648">
    <property type="entry name" value="SWAP"/>
    <property type="match status" value="1"/>
</dbReference>
<dbReference type="InterPro" id="IPR000061">
    <property type="entry name" value="Surp"/>
</dbReference>
<dbReference type="Pfam" id="PF01805">
    <property type="entry name" value="Surp"/>
    <property type="match status" value="1"/>
</dbReference>
<evidence type="ECO:0000259" key="4">
    <source>
        <dbReference type="PROSITE" id="PS51391"/>
    </source>
</evidence>
<feature type="region of interest" description="Disordered" evidence="1">
    <location>
        <begin position="341"/>
        <end position="538"/>
    </location>
</feature>
<dbReference type="InParanoid" id="A0A6P8HT06"/>
<dbReference type="InterPro" id="IPR000467">
    <property type="entry name" value="G_patch_dom"/>
</dbReference>